<keyword evidence="4 8" id="KW-0812">Transmembrane</keyword>
<evidence type="ECO:0000256" key="5">
    <source>
        <dbReference type="ARBA" id="ARBA00022989"/>
    </source>
</evidence>
<keyword evidence="3" id="KW-1003">Cell membrane</keyword>
<evidence type="ECO:0000256" key="1">
    <source>
        <dbReference type="ARBA" id="ARBA00004236"/>
    </source>
</evidence>
<feature type="region of interest" description="Disordered" evidence="7">
    <location>
        <begin position="1"/>
        <end position="24"/>
    </location>
</feature>
<dbReference type="RefSeq" id="WP_345497972.1">
    <property type="nucleotide sequence ID" value="NZ_BAABJM010000005.1"/>
</dbReference>
<comment type="subcellular location">
    <subcellularLocation>
        <location evidence="1">Cell membrane</location>
    </subcellularLocation>
</comment>
<keyword evidence="6 8" id="KW-0472">Membrane</keyword>
<evidence type="ECO:0000256" key="7">
    <source>
        <dbReference type="SAM" id="MobiDB-lite"/>
    </source>
</evidence>
<feature type="transmembrane region" description="Helical" evidence="8">
    <location>
        <begin position="67"/>
        <end position="85"/>
    </location>
</feature>
<comment type="similarity">
    <text evidence="2">Belongs to the EccE family.</text>
</comment>
<dbReference type="Proteomes" id="UP001500603">
    <property type="component" value="Unassembled WGS sequence"/>
</dbReference>
<evidence type="ECO:0000313" key="10">
    <source>
        <dbReference type="EMBL" id="GAA5063091.1"/>
    </source>
</evidence>
<feature type="transmembrane region" description="Helical" evidence="8">
    <location>
        <begin position="43"/>
        <end position="61"/>
    </location>
</feature>
<evidence type="ECO:0000256" key="4">
    <source>
        <dbReference type="ARBA" id="ARBA00022692"/>
    </source>
</evidence>
<dbReference type="InterPro" id="IPR021368">
    <property type="entry name" value="T7SS_EccE"/>
</dbReference>
<reference evidence="11" key="1">
    <citation type="journal article" date="2019" name="Int. J. Syst. Evol. Microbiol.">
        <title>The Global Catalogue of Microorganisms (GCM) 10K type strain sequencing project: providing services to taxonomists for standard genome sequencing and annotation.</title>
        <authorList>
            <consortium name="The Broad Institute Genomics Platform"/>
            <consortium name="The Broad Institute Genome Sequencing Center for Infectious Disease"/>
            <person name="Wu L."/>
            <person name="Ma J."/>
        </authorList>
    </citation>
    <scope>NUCLEOTIDE SEQUENCE [LARGE SCALE GENOMIC DNA]</scope>
    <source>
        <strain evidence="11">JCM 18298</strain>
    </source>
</reference>
<dbReference type="Pfam" id="PF11203">
    <property type="entry name" value="EccE"/>
    <property type="match status" value="1"/>
</dbReference>
<keyword evidence="5 8" id="KW-1133">Transmembrane helix</keyword>
<evidence type="ECO:0000256" key="6">
    <source>
        <dbReference type="ARBA" id="ARBA00023136"/>
    </source>
</evidence>
<proteinExistence type="inferred from homology"/>
<accession>A0ABP9KSE0</accession>
<dbReference type="NCBIfam" id="TIGR03923">
    <property type="entry name" value="T7SS_EccE"/>
    <property type="match status" value="1"/>
</dbReference>
<evidence type="ECO:0000259" key="9">
    <source>
        <dbReference type="Pfam" id="PF11203"/>
    </source>
</evidence>
<protein>
    <submittedName>
        <fullName evidence="10">Type VII secretion protein EccE</fullName>
    </submittedName>
</protein>
<evidence type="ECO:0000256" key="8">
    <source>
        <dbReference type="SAM" id="Phobius"/>
    </source>
</evidence>
<gene>
    <name evidence="10" type="primary">eccE_1</name>
    <name evidence="10" type="ORF">GCM10023318_47370</name>
</gene>
<comment type="caution">
    <text evidence="10">The sequence shown here is derived from an EMBL/GenBank/DDBJ whole genome shotgun (WGS) entry which is preliminary data.</text>
</comment>
<evidence type="ECO:0000313" key="11">
    <source>
        <dbReference type="Proteomes" id="UP001500603"/>
    </source>
</evidence>
<evidence type="ECO:0000256" key="2">
    <source>
        <dbReference type="ARBA" id="ARBA00007759"/>
    </source>
</evidence>
<organism evidence="10 11">
    <name type="scientific">Nocardia callitridis</name>
    <dbReference type="NCBI Taxonomy" id="648753"/>
    <lineage>
        <taxon>Bacteria</taxon>
        <taxon>Bacillati</taxon>
        <taxon>Actinomycetota</taxon>
        <taxon>Actinomycetes</taxon>
        <taxon>Mycobacteriales</taxon>
        <taxon>Nocardiaceae</taxon>
        <taxon>Nocardia</taxon>
    </lineage>
</organism>
<feature type="domain" description="Type VII secretion system protein EccE" evidence="9">
    <location>
        <begin position="213"/>
        <end position="309"/>
    </location>
</feature>
<evidence type="ECO:0000256" key="3">
    <source>
        <dbReference type="ARBA" id="ARBA00022475"/>
    </source>
</evidence>
<name>A0ABP9KSE0_9NOCA</name>
<sequence>MSEESMMYTGPEETPDSGIPNANRAARTPLTLHDQDFWVFRDLPLRHVIPMLLLAGIAAWIATAFRVPFAALIGVVVAVVGLVPIRKRYPRSLSAIAAGTMTFRWNRWRRDPSAEPPEAFDVPLPEGGSYGVRWDDDRLITMLRIEPPPDSMTRLHPGSLGSRQELLLSEIANCLGQFDITLDSIDIISNGARTASNGAVAGIYDRILGPLPAIASRTVWLVLRLDPLANAEAVDNRGGGGAGALRSAVIATRRVANRLAVHDITASVLTAGEINGAVHQLTHGITPDQLAESPNTLEFQGLHLTSYAIGRDLIASPGFADLWAAPSLSTTITVRLRPQQTRPGRDGAGQPTIALHALARFDTLDEPAEPPVPGLRLLPGQQLRALLDSLPIATPRGESHEDHRGPLDALDGLSVPTAGCGQLIGADLTGQGIAVPLIGEGTRHLEVIGKLDLAQQVVLRAIALGAHTVVRTVRPDAWNTMVANVAAPGSLSLAPQSAAASHHPPAPEVQPGSPYPATTVVVFDGVAPTALPGGATILYIHDENGPADAFDADVTLSQDPSRPNTITVRTATDSATVQMVTTPDEIKYIGESLATR</sequence>
<dbReference type="EMBL" id="BAABJM010000005">
    <property type="protein sequence ID" value="GAA5063091.1"/>
    <property type="molecule type" value="Genomic_DNA"/>
</dbReference>
<dbReference type="InterPro" id="IPR050051">
    <property type="entry name" value="EccE_dom"/>
</dbReference>
<keyword evidence="11" id="KW-1185">Reference proteome</keyword>